<dbReference type="EMBL" id="BHYK01000021">
    <property type="protein sequence ID" value="GCD11691.1"/>
    <property type="molecule type" value="Genomic_DNA"/>
</dbReference>
<accession>A0A401UQA1</accession>
<proteinExistence type="predicted"/>
<sequence length="190" mass="22207">MFKNNIIGTEKTITLEIANLKDKCGMEVEIFLARKIKHLLDDKEITCDRMIYDFKEKDFQNLEGAGTGFKNGKELFAFNGGFDEIIRKNVNNLKYKDTGIMLSIHNKNECISDVHELLNETYKYGVNKIYMTIITEKDTERSYMSPIPNYIFNKINEYYDDMINNGVIPNQCLIRIECLDSDFEIHNLMK</sequence>
<reference evidence="1 2" key="1">
    <citation type="submission" date="2018-11" db="EMBL/GenBank/DDBJ databases">
        <title>Genome sequencing and assembly of Clostridium tagluense strain A121.</title>
        <authorList>
            <person name="Murakami T."/>
            <person name="Segawa T."/>
            <person name="Shcherbakova V.A."/>
            <person name="Mori H."/>
            <person name="Yoshimura Y."/>
        </authorList>
    </citation>
    <scope>NUCLEOTIDE SEQUENCE [LARGE SCALE GENOMIC DNA]</scope>
    <source>
        <strain evidence="1 2">A121</strain>
    </source>
</reference>
<comment type="caution">
    <text evidence="1">The sequence shown here is derived from an EMBL/GenBank/DDBJ whole genome shotgun (WGS) entry which is preliminary data.</text>
</comment>
<keyword evidence="2" id="KW-1185">Reference proteome</keyword>
<evidence type="ECO:0000313" key="1">
    <source>
        <dbReference type="EMBL" id="GCD11691.1"/>
    </source>
</evidence>
<protein>
    <submittedName>
        <fullName evidence="1">Uncharacterized protein</fullName>
    </submittedName>
</protein>
<dbReference type="Proteomes" id="UP000287872">
    <property type="component" value="Unassembled WGS sequence"/>
</dbReference>
<evidence type="ECO:0000313" key="2">
    <source>
        <dbReference type="Proteomes" id="UP000287872"/>
    </source>
</evidence>
<organism evidence="1 2">
    <name type="scientific">Clostridium tagluense</name>
    <dbReference type="NCBI Taxonomy" id="360422"/>
    <lineage>
        <taxon>Bacteria</taxon>
        <taxon>Bacillati</taxon>
        <taxon>Bacillota</taxon>
        <taxon>Clostridia</taxon>
        <taxon>Eubacteriales</taxon>
        <taxon>Clostridiaceae</taxon>
        <taxon>Clostridium</taxon>
    </lineage>
</organism>
<dbReference type="RefSeq" id="WP_125003729.1">
    <property type="nucleotide sequence ID" value="NZ_BHYK01000021.1"/>
</dbReference>
<dbReference type="AlphaFoldDB" id="A0A401UQA1"/>
<gene>
    <name evidence="1" type="ORF">Ctaglu_33140</name>
</gene>
<name>A0A401UQA1_9CLOT</name>